<dbReference type="OrthoDB" id="499349at2"/>
<name>A0A2X0J4V7_9ACTN</name>
<dbReference type="SUPFAM" id="SSF46894">
    <property type="entry name" value="C-terminal effector domain of the bipartite response regulators"/>
    <property type="match status" value="1"/>
</dbReference>
<dbReference type="Pfam" id="PF00196">
    <property type="entry name" value="GerE"/>
    <property type="match status" value="1"/>
</dbReference>
<keyword evidence="3" id="KW-1185">Reference proteome</keyword>
<reference evidence="2 3" key="1">
    <citation type="submission" date="2018-06" db="EMBL/GenBank/DDBJ databases">
        <title>Streptacidiphilus pinicola sp. nov., isolated from pine grove soil.</title>
        <authorList>
            <person name="Roh S.G."/>
            <person name="Park S."/>
            <person name="Kim M.-K."/>
            <person name="Yun B.-R."/>
            <person name="Park J."/>
            <person name="Kim M.J."/>
            <person name="Kim Y.S."/>
            <person name="Kim S.B."/>
        </authorList>
    </citation>
    <scope>NUCLEOTIDE SEQUENCE [LARGE SCALE GENOMIC DNA]</scope>
    <source>
        <strain evidence="2 3">MMS16-CNU450</strain>
    </source>
</reference>
<accession>A0A2X0J4V7</accession>
<dbReference type="InterPro" id="IPR049945">
    <property type="entry name" value="AAA_22"/>
</dbReference>
<evidence type="ECO:0000259" key="1">
    <source>
        <dbReference type="PROSITE" id="PS50043"/>
    </source>
</evidence>
<dbReference type="GO" id="GO:0016887">
    <property type="term" value="F:ATP hydrolysis activity"/>
    <property type="evidence" value="ECO:0007669"/>
    <property type="project" value="InterPro"/>
</dbReference>
<dbReference type="PRINTS" id="PR00364">
    <property type="entry name" value="DISEASERSIST"/>
</dbReference>
<dbReference type="Gene3D" id="1.25.40.10">
    <property type="entry name" value="Tetratricopeptide repeat domain"/>
    <property type="match status" value="1"/>
</dbReference>
<dbReference type="SUPFAM" id="SSF48452">
    <property type="entry name" value="TPR-like"/>
    <property type="match status" value="1"/>
</dbReference>
<dbReference type="Gene3D" id="3.40.50.300">
    <property type="entry name" value="P-loop containing nucleotide triphosphate hydrolases"/>
    <property type="match status" value="1"/>
</dbReference>
<gene>
    <name evidence="2" type="ORF">DN069_27435</name>
</gene>
<evidence type="ECO:0000313" key="2">
    <source>
        <dbReference type="EMBL" id="RAG82408.1"/>
    </source>
</evidence>
<dbReference type="Pfam" id="PF13401">
    <property type="entry name" value="AAA_22"/>
    <property type="match status" value="1"/>
</dbReference>
<dbReference type="InterPro" id="IPR036388">
    <property type="entry name" value="WH-like_DNA-bd_sf"/>
</dbReference>
<dbReference type="InterPro" id="IPR000792">
    <property type="entry name" value="Tscrpt_reg_LuxR_C"/>
</dbReference>
<protein>
    <submittedName>
        <fullName evidence="2">LuxR family transcriptional regulator</fullName>
    </submittedName>
</protein>
<dbReference type="CDD" id="cd06170">
    <property type="entry name" value="LuxR_C_like"/>
    <property type="match status" value="1"/>
</dbReference>
<dbReference type="InterPro" id="IPR011990">
    <property type="entry name" value="TPR-like_helical_dom_sf"/>
</dbReference>
<sequence>MASPSARSLTTVPADLTSFVGRRQDVAAVRELASKARLVTLTGIGGVGKTRLAFRVAAEVRRAFPDGVCLVELASLTDPALLPLTVMDALAMREQSAREPVGVLCDHLRTQHMLLVLDNCEHLVEAVADLADRLLRAAPDLRILATSRQALRIAGEYVYPVLPLPVPNPEATIKPGTGTQYPSVTLLAERSAAVVPGFALTPDNEAAVIRLCHRLEGIPLAIELAAVRLRALTVDDLVNRLDDRFDLLREGNRNLPERHQTLQAMIDWSYGLCTPTEQALWARASVFAGGFGTDALEAVCTDDSLPERAVLDAVTGLVEKSIFVPEPQGGRSRFRMLETIREYGQARLAESGDQEALDRRHRDWCLQLIETAGDEWVGPRQQQWADRLELEHANLRRALEYCLSESGEARVGLRMAAVPWFWGATEYIAEGRLWLDRLLALDEEPSHERAWALATAAYIAIFQGDEHAVTVLPEVARDLAVRLDDPAALAYATHVLGMRQSLSDDPASAIPLFTEALEQYSETGVTPQYPDSLRIELANAYILLGDFDKATNLVDELYELCGVNGDRWNLSYALWGRGFLALIRGDLDQAEADLCESLAMKREFHDTLGLALTLEVLAWTAAAQGEDERAATLSGGADSLRQSIGAKHVITAPGDFQVTACKRLGEAAFDSAFARGRHLALDETLALALREHAQPAPAAPAQASLLTRRQREVAELVAAGLSNKEIAAKLVISLRTAEGHVESILTKLDFKTRTQIAHWVMQQPTGQARE</sequence>
<dbReference type="Proteomes" id="UP000248889">
    <property type="component" value="Unassembled WGS sequence"/>
</dbReference>
<dbReference type="InterPro" id="IPR027417">
    <property type="entry name" value="P-loop_NTPase"/>
</dbReference>
<dbReference type="GO" id="GO:0003677">
    <property type="term" value="F:DNA binding"/>
    <property type="evidence" value="ECO:0007669"/>
    <property type="project" value="InterPro"/>
</dbReference>
<comment type="caution">
    <text evidence="2">The sequence shown here is derived from an EMBL/GenBank/DDBJ whole genome shotgun (WGS) entry which is preliminary data.</text>
</comment>
<dbReference type="SMART" id="SM00421">
    <property type="entry name" value="HTH_LUXR"/>
    <property type="match status" value="1"/>
</dbReference>
<dbReference type="PROSITE" id="PS50043">
    <property type="entry name" value="HTH_LUXR_2"/>
    <property type="match status" value="1"/>
</dbReference>
<dbReference type="PANTHER" id="PTHR47691">
    <property type="entry name" value="REGULATOR-RELATED"/>
    <property type="match status" value="1"/>
</dbReference>
<feature type="domain" description="HTH luxR-type" evidence="1">
    <location>
        <begin position="699"/>
        <end position="764"/>
    </location>
</feature>
<proteinExistence type="predicted"/>
<dbReference type="SUPFAM" id="SSF52540">
    <property type="entry name" value="P-loop containing nucleoside triphosphate hydrolases"/>
    <property type="match status" value="1"/>
</dbReference>
<dbReference type="PANTHER" id="PTHR47691:SF3">
    <property type="entry name" value="HTH-TYPE TRANSCRIPTIONAL REGULATOR RV0890C-RELATED"/>
    <property type="match status" value="1"/>
</dbReference>
<organism evidence="2 3">
    <name type="scientific">Streptacidiphilus pinicola</name>
    <dbReference type="NCBI Taxonomy" id="2219663"/>
    <lineage>
        <taxon>Bacteria</taxon>
        <taxon>Bacillati</taxon>
        <taxon>Actinomycetota</taxon>
        <taxon>Actinomycetes</taxon>
        <taxon>Kitasatosporales</taxon>
        <taxon>Streptomycetaceae</taxon>
        <taxon>Streptacidiphilus</taxon>
    </lineage>
</organism>
<dbReference type="AlphaFoldDB" id="A0A2X0J4V7"/>
<evidence type="ECO:0000313" key="3">
    <source>
        <dbReference type="Proteomes" id="UP000248889"/>
    </source>
</evidence>
<dbReference type="InterPro" id="IPR016032">
    <property type="entry name" value="Sig_transdc_resp-reg_C-effctor"/>
</dbReference>
<dbReference type="EMBL" id="QKYN01000114">
    <property type="protein sequence ID" value="RAG82408.1"/>
    <property type="molecule type" value="Genomic_DNA"/>
</dbReference>
<dbReference type="Gene3D" id="1.10.10.10">
    <property type="entry name" value="Winged helix-like DNA-binding domain superfamily/Winged helix DNA-binding domain"/>
    <property type="match status" value="1"/>
</dbReference>
<dbReference type="GO" id="GO:0006355">
    <property type="term" value="P:regulation of DNA-templated transcription"/>
    <property type="evidence" value="ECO:0007669"/>
    <property type="project" value="InterPro"/>
</dbReference>
<dbReference type="PRINTS" id="PR00038">
    <property type="entry name" value="HTHLUXR"/>
</dbReference>